<protein>
    <submittedName>
        <fullName evidence="1">HAD-like domain-containing protein</fullName>
    </submittedName>
</protein>
<dbReference type="InterPro" id="IPR052898">
    <property type="entry name" value="ACAD10-like"/>
</dbReference>
<dbReference type="AlphaFoldDB" id="A0A1Y2DG77"/>
<dbReference type="PANTHER" id="PTHR47829">
    <property type="entry name" value="HYDROLASE, PUTATIVE (AFU_ORTHOLOGUE AFUA_1G12880)-RELATED"/>
    <property type="match status" value="1"/>
</dbReference>
<keyword evidence="2" id="KW-1185">Reference proteome</keyword>
<dbReference type="CDD" id="cd02603">
    <property type="entry name" value="HAD_sEH-N_like"/>
    <property type="match status" value="1"/>
</dbReference>
<dbReference type="SUPFAM" id="SSF56784">
    <property type="entry name" value="HAD-like"/>
    <property type="match status" value="1"/>
</dbReference>
<accession>A0A1Y2DG77</accession>
<comment type="caution">
    <text evidence="1">The sequence shown here is derived from an EMBL/GenBank/DDBJ whole genome shotgun (WGS) entry which is preliminary data.</text>
</comment>
<dbReference type="OrthoDB" id="1694274at2759"/>
<dbReference type="InterPro" id="IPR006439">
    <property type="entry name" value="HAD-SF_hydro_IA"/>
</dbReference>
<dbReference type="InterPro" id="IPR023214">
    <property type="entry name" value="HAD_sf"/>
</dbReference>
<dbReference type="InParanoid" id="A0A1Y2DG77"/>
<dbReference type="PANTHER" id="PTHR47829:SF1">
    <property type="entry name" value="HAD FAMILY PHOSPHATASE"/>
    <property type="match status" value="1"/>
</dbReference>
<reference evidence="1 2" key="1">
    <citation type="submission" date="2016-07" db="EMBL/GenBank/DDBJ databases">
        <title>Pervasive Adenine N6-methylation of Active Genes in Fungi.</title>
        <authorList>
            <consortium name="DOE Joint Genome Institute"/>
            <person name="Mondo S.J."/>
            <person name="Dannebaum R.O."/>
            <person name="Kuo R.C."/>
            <person name="Labutti K."/>
            <person name="Haridas S."/>
            <person name="Kuo A."/>
            <person name="Salamov A."/>
            <person name="Ahrendt S.R."/>
            <person name="Lipzen A."/>
            <person name="Sullivan W."/>
            <person name="Andreopoulos W.B."/>
            <person name="Clum A."/>
            <person name="Lindquist E."/>
            <person name="Daum C."/>
            <person name="Ramamoorthy G.K."/>
            <person name="Gryganskyi A."/>
            <person name="Culley D."/>
            <person name="Magnuson J.K."/>
            <person name="James T.Y."/>
            <person name="O'Malley M.A."/>
            <person name="Stajich J.E."/>
            <person name="Spatafora J.W."/>
            <person name="Visel A."/>
            <person name="Grigoriev I.V."/>
        </authorList>
    </citation>
    <scope>NUCLEOTIDE SEQUENCE [LARGE SCALE GENOMIC DNA]</scope>
    <source>
        <strain evidence="1 2">62-1032</strain>
    </source>
</reference>
<dbReference type="Gene3D" id="1.10.150.240">
    <property type="entry name" value="Putative phosphatase, domain 2"/>
    <property type="match status" value="1"/>
</dbReference>
<dbReference type="Proteomes" id="UP000193467">
    <property type="component" value="Unassembled WGS sequence"/>
</dbReference>
<dbReference type="EMBL" id="MCGR01000081">
    <property type="protein sequence ID" value="ORY57695.1"/>
    <property type="molecule type" value="Genomic_DNA"/>
</dbReference>
<gene>
    <name evidence="1" type="ORF">BCR35DRAFT_283913</name>
</gene>
<dbReference type="Pfam" id="PF00702">
    <property type="entry name" value="Hydrolase"/>
    <property type="match status" value="1"/>
</dbReference>
<dbReference type="InterPro" id="IPR036412">
    <property type="entry name" value="HAD-like_sf"/>
</dbReference>
<dbReference type="GO" id="GO:0016791">
    <property type="term" value="F:phosphatase activity"/>
    <property type="evidence" value="ECO:0007669"/>
    <property type="project" value="UniProtKB-ARBA"/>
</dbReference>
<dbReference type="NCBIfam" id="TIGR01509">
    <property type="entry name" value="HAD-SF-IA-v3"/>
    <property type="match status" value="1"/>
</dbReference>
<organism evidence="1 2">
    <name type="scientific">Leucosporidium creatinivorum</name>
    <dbReference type="NCBI Taxonomy" id="106004"/>
    <lineage>
        <taxon>Eukaryota</taxon>
        <taxon>Fungi</taxon>
        <taxon>Dikarya</taxon>
        <taxon>Basidiomycota</taxon>
        <taxon>Pucciniomycotina</taxon>
        <taxon>Microbotryomycetes</taxon>
        <taxon>Leucosporidiales</taxon>
        <taxon>Leucosporidium</taxon>
    </lineage>
</organism>
<sequence length="282" mass="30544">MVIKAALVDVGGVCVGSPITGANDAEKLWGLPPHYINAHITAQGEGGAFQRLERGELPLETFYRQFGAELSNVETGNRAYRAYCQRTGRECPKLPTSLKIDGKELWMHMMKPALTPDPVIIAAINALRTSNKFRLAALTNNFVVPGAAVPPPQPIPSWSTLPPRRAVPFELLSQSLQEAAANPDSAGAPTELLKGMFDLFIESSVEKLRKPDPAFYQLALDRLGVKAEETVFLDDIGPNLAAAKKLGIHTIRVLPGRSIEAVKELEKVVGIPLRAELVAAKL</sequence>
<name>A0A1Y2DG77_9BASI</name>
<dbReference type="InterPro" id="IPR023198">
    <property type="entry name" value="PGP-like_dom2"/>
</dbReference>
<evidence type="ECO:0000313" key="2">
    <source>
        <dbReference type="Proteomes" id="UP000193467"/>
    </source>
</evidence>
<dbReference type="Gene3D" id="3.40.50.1000">
    <property type="entry name" value="HAD superfamily/HAD-like"/>
    <property type="match status" value="1"/>
</dbReference>
<evidence type="ECO:0000313" key="1">
    <source>
        <dbReference type="EMBL" id="ORY57695.1"/>
    </source>
</evidence>
<dbReference type="STRING" id="106004.A0A1Y2DG77"/>
<proteinExistence type="predicted"/>